<comment type="caution">
    <text evidence="2">The sequence shown here is derived from an EMBL/GenBank/DDBJ whole genome shotgun (WGS) entry which is preliminary data.</text>
</comment>
<organism evidence="2 3">
    <name type="scientific">Streptomyces qinglanensis</name>
    <dbReference type="NCBI Taxonomy" id="943816"/>
    <lineage>
        <taxon>Bacteria</taxon>
        <taxon>Bacillati</taxon>
        <taxon>Actinomycetota</taxon>
        <taxon>Actinomycetes</taxon>
        <taxon>Kitasatosporales</taxon>
        <taxon>Streptomycetaceae</taxon>
        <taxon>Streptomyces</taxon>
    </lineage>
</organism>
<dbReference type="AlphaFoldDB" id="A0A1E7K5E7"/>
<evidence type="ECO:0000313" key="2">
    <source>
        <dbReference type="EMBL" id="OEU99125.1"/>
    </source>
</evidence>
<accession>A0A1E7K5E7</accession>
<name>A0A1E7K5E7_9ACTN</name>
<dbReference type="Proteomes" id="UP000175829">
    <property type="component" value="Unassembled WGS sequence"/>
</dbReference>
<gene>
    <name evidence="2" type="ORF">AN217_16375</name>
</gene>
<dbReference type="EMBL" id="LJGV01000022">
    <property type="protein sequence ID" value="OEU99125.1"/>
    <property type="molecule type" value="Genomic_DNA"/>
</dbReference>
<proteinExistence type="predicted"/>
<feature type="region of interest" description="Disordered" evidence="1">
    <location>
        <begin position="1"/>
        <end position="61"/>
    </location>
</feature>
<evidence type="ECO:0000313" key="3">
    <source>
        <dbReference type="Proteomes" id="UP000175829"/>
    </source>
</evidence>
<evidence type="ECO:0000256" key="1">
    <source>
        <dbReference type="SAM" id="MobiDB-lite"/>
    </source>
</evidence>
<sequence>MTDPEHYALAMAHRSAPPGDPAPAPERRPAAHRTGSEPDEAAPAPQHTASPSPIGVLNPPT</sequence>
<protein>
    <submittedName>
        <fullName evidence="2">Uncharacterized protein</fullName>
    </submittedName>
</protein>
<dbReference type="RefSeq" id="WP_019358955.1">
    <property type="nucleotide sequence ID" value="NZ_LJGV01000022.1"/>
</dbReference>
<reference evidence="2 3" key="1">
    <citation type="journal article" date="2016" name="Front. Microbiol.">
        <title>Comparative Genomics Analysis of Streptomyces Species Reveals Their Adaptation to the Marine Environment and Their Diversity at the Genomic Level.</title>
        <authorList>
            <person name="Tian X."/>
            <person name="Zhang Z."/>
            <person name="Yang T."/>
            <person name="Chen M."/>
            <person name="Li J."/>
            <person name="Chen F."/>
            <person name="Yang J."/>
            <person name="Li W."/>
            <person name="Zhang B."/>
            <person name="Zhang Z."/>
            <person name="Wu J."/>
            <person name="Zhang C."/>
            <person name="Long L."/>
            <person name="Xiao J."/>
        </authorList>
    </citation>
    <scope>NUCLEOTIDE SEQUENCE [LARGE SCALE GENOMIC DNA]</scope>
    <source>
        <strain evidence="2 3">SCSIO M10379</strain>
    </source>
</reference>